<evidence type="ECO:0000313" key="2">
    <source>
        <dbReference type="EMBL" id="OSJ16765.1"/>
    </source>
</evidence>
<gene>
    <name evidence="2" type="ORF">BSZ18_05540</name>
</gene>
<name>A0A1X3FQ49_9BRAD</name>
<dbReference type="InterPro" id="IPR009061">
    <property type="entry name" value="DNA-bd_dom_put_sf"/>
</dbReference>
<dbReference type="OrthoDB" id="7364180at2"/>
<proteinExistence type="predicted"/>
<reference evidence="2 3" key="1">
    <citation type="submission" date="2017-03" db="EMBL/GenBank/DDBJ databases">
        <title>Whole genome sequences of fourteen strains of Bradyrhizobium canariense and one strain of Bradyrhizobium japonicum isolated from Lupinus (Papilionoideae: Genisteae) species in Algeria.</title>
        <authorList>
            <person name="Crovadore J."/>
            <person name="Chekireb D."/>
            <person name="Brachmann A."/>
            <person name="Chablais R."/>
            <person name="Cochard B."/>
            <person name="Lefort F."/>
        </authorList>
    </citation>
    <scope>NUCLEOTIDE SEQUENCE [LARGE SCALE GENOMIC DNA]</scope>
    <source>
        <strain evidence="2 3">UBMA195</strain>
    </source>
</reference>
<sequence>MSQFLTTAEAARHVRLSKATMERLRVKGGGPDFLNPVPGRVLYDVVDLDAWMWSRRRQSTSETKAA</sequence>
<dbReference type="AlphaFoldDB" id="A0A1X3FQ49"/>
<evidence type="ECO:0000259" key="1">
    <source>
        <dbReference type="Pfam" id="PF12728"/>
    </source>
</evidence>
<dbReference type="EMBL" id="NAFI01000147">
    <property type="protein sequence ID" value="OSJ16765.1"/>
    <property type="molecule type" value="Genomic_DNA"/>
</dbReference>
<organism evidence="2 3">
    <name type="scientific">Bradyrhizobium canariense</name>
    <dbReference type="NCBI Taxonomy" id="255045"/>
    <lineage>
        <taxon>Bacteria</taxon>
        <taxon>Pseudomonadati</taxon>
        <taxon>Pseudomonadota</taxon>
        <taxon>Alphaproteobacteria</taxon>
        <taxon>Hyphomicrobiales</taxon>
        <taxon>Nitrobacteraceae</taxon>
        <taxon>Bradyrhizobium</taxon>
    </lineage>
</organism>
<dbReference type="SUPFAM" id="SSF46955">
    <property type="entry name" value="Putative DNA-binding domain"/>
    <property type="match status" value="1"/>
</dbReference>
<accession>A0A1X3FQ49</accession>
<evidence type="ECO:0000313" key="3">
    <source>
        <dbReference type="Proteomes" id="UP000193553"/>
    </source>
</evidence>
<dbReference type="InterPro" id="IPR041657">
    <property type="entry name" value="HTH_17"/>
</dbReference>
<dbReference type="Proteomes" id="UP000193553">
    <property type="component" value="Unassembled WGS sequence"/>
</dbReference>
<protein>
    <recommendedName>
        <fullName evidence="1">Helix-turn-helix domain-containing protein</fullName>
    </recommendedName>
</protein>
<dbReference type="RefSeq" id="WP_085349849.1">
    <property type="nucleotide sequence ID" value="NZ_NAEX01000170.1"/>
</dbReference>
<feature type="domain" description="Helix-turn-helix" evidence="1">
    <location>
        <begin position="4"/>
        <end position="56"/>
    </location>
</feature>
<comment type="caution">
    <text evidence="2">The sequence shown here is derived from an EMBL/GenBank/DDBJ whole genome shotgun (WGS) entry which is preliminary data.</text>
</comment>
<dbReference type="Pfam" id="PF12728">
    <property type="entry name" value="HTH_17"/>
    <property type="match status" value="1"/>
</dbReference>